<proteinExistence type="predicted"/>
<reference evidence="2 3" key="1">
    <citation type="submission" date="2024-02" db="EMBL/GenBank/DDBJ databases">
        <authorList>
            <person name="Vignale AGUSTIN F."/>
            <person name="Sosa J E."/>
            <person name="Modenutti C."/>
        </authorList>
    </citation>
    <scope>NUCLEOTIDE SEQUENCE [LARGE SCALE GENOMIC DNA]</scope>
</reference>
<protein>
    <submittedName>
        <fullName evidence="2">Uncharacterized protein</fullName>
    </submittedName>
</protein>
<feature type="compositionally biased region" description="Basic and acidic residues" evidence="1">
    <location>
        <begin position="350"/>
        <end position="363"/>
    </location>
</feature>
<evidence type="ECO:0000313" key="3">
    <source>
        <dbReference type="Proteomes" id="UP001642360"/>
    </source>
</evidence>
<gene>
    <name evidence="2" type="ORF">ILEXP_LOCUS15747</name>
</gene>
<dbReference type="EMBL" id="CAUOFW020001724">
    <property type="protein sequence ID" value="CAK9147806.1"/>
    <property type="molecule type" value="Genomic_DNA"/>
</dbReference>
<feature type="compositionally biased region" description="Basic and acidic residues" evidence="1">
    <location>
        <begin position="329"/>
        <end position="340"/>
    </location>
</feature>
<organism evidence="2 3">
    <name type="scientific">Ilex paraguariensis</name>
    <name type="common">yerba mate</name>
    <dbReference type="NCBI Taxonomy" id="185542"/>
    <lineage>
        <taxon>Eukaryota</taxon>
        <taxon>Viridiplantae</taxon>
        <taxon>Streptophyta</taxon>
        <taxon>Embryophyta</taxon>
        <taxon>Tracheophyta</taxon>
        <taxon>Spermatophyta</taxon>
        <taxon>Magnoliopsida</taxon>
        <taxon>eudicotyledons</taxon>
        <taxon>Gunneridae</taxon>
        <taxon>Pentapetalae</taxon>
        <taxon>asterids</taxon>
        <taxon>campanulids</taxon>
        <taxon>Aquifoliales</taxon>
        <taxon>Aquifoliaceae</taxon>
        <taxon>Ilex</taxon>
    </lineage>
</organism>
<keyword evidence="3" id="KW-1185">Reference proteome</keyword>
<feature type="region of interest" description="Disordered" evidence="1">
    <location>
        <begin position="325"/>
        <end position="407"/>
    </location>
</feature>
<feature type="compositionally biased region" description="Basic and acidic residues" evidence="1">
    <location>
        <begin position="196"/>
        <end position="206"/>
    </location>
</feature>
<sequence length="501" mass="54991">MGPEILGAIMMAVKILIFRPPTLHGVPKDETLRMGHAETCSELKKIFADLVKQSKPLELPLDTVNLPHDGSLIPEAYAELGTVSNSHERSQPIVNLPHDASVIPEAMDAADTVSNNNECNQLVVNLPLDAWVIPDASREGDSVSNNQELNQPVVHPPHDGSVIPETSREADTVSNSHERRKPVVKIRVRQSAASSRAEDADNRIIEKSQAGHNDTDRGASSSVSVDAPQRNFTDTLSIGNQNLEDVNSCHDVGSRVTASIGSAKLASDGDELVKELQCTADSGKVSGLPPPDDQLSLRIMKEDYAETETHKYASLQRLTFTGSLAMENSHLRSKEKGKKKDKEKKRKRDDHKSNRDDPEYLERRRLKKEKKQKEKEISRLLSGEANASSSAVELQSKKEKAETKIPIQSGETKATLLELQSKRDETEIRLGMVSRTAKAPSAELHSKVEEPGTNVPTLQVKPSETSGSKVVIKRVDSGTNALEGNSHKLKIRIKNRTLSKS</sequence>
<feature type="compositionally biased region" description="Basic residues" evidence="1">
    <location>
        <begin position="178"/>
        <end position="188"/>
    </location>
</feature>
<dbReference type="AlphaFoldDB" id="A0ABC8RUL4"/>
<name>A0ABC8RUL4_9AQUA</name>
<feature type="region of interest" description="Disordered" evidence="1">
    <location>
        <begin position="137"/>
        <end position="228"/>
    </location>
</feature>
<feature type="compositionally biased region" description="Polar residues" evidence="1">
    <location>
        <begin position="218"/>
        <end position="228"/>
    </location>
</feature>
<dbReference type="Proteomes" id="UP001642360">
    <property type="component" value="Unassembled WGS sequence"/>
</dbReference>
<feature type="compositionally biased region" description="Polar residues" evidence="1">
    <location>
        <begin position="454"/>
        <end position="468"/>
    </location>
</feature>
<feature type="region of interest" description="Disordered" evidence="1">
    <location>
        <begin position="433"/>
        <end position="468"/>
    </location>
</feature>
<accession>A0ABC8RUL4</accession>
<evidence type="ECO:0000256" key="1">
    <source>
        <dbReference type="SAM" id="MobiDB-lite"/>
    </source>
</evidence>
<evidence type="ECO:0000313" key="2">
    <source>
        <dbReference type="EMBL" id="CAK9147806.1"/>
    </source>
</evidence>
<comment type="caution">
    <text evidence="2">The sequence shown here is derived from an EMBL/GenBank/DDBJ whole genome shotgun (WGS) entry which is preliminary data.</text>
</comment>